<dbReference type="KEGG" id="cci:CC1G_03424"/>
<dbReference type="InParanoid" id="A8NQP1"/>
<dbReference type="InterPro" id="IPR016024">
    <property type="entry name" value="ARM-type_fold"/>
</dbReference>
<dbReference type="GeneID" id="6012177"/>
<dbReference type="SUPFAM" id="SSF48371">
    <property type="entry name" value="ARM repeat"/>
    <property type="match status" value="1"/>
</dbReference>
<dbReference type="HOGENOM" id="CLU_706000_0_0_1"/>
<evidence type="ECO:0000313" key="2">
    <source>
        <dbReference type="Proteomes" id="UP000001861"/>
    </source>
</evidence>
<protein>
    <submittedName>
        <fullName evidence="1">Uncharacterized protein</fullName>
    </submittedName>
</protein>
<dbReference type="Proteomes" id="UP000001861">
    <property type="component" value="Unassembled WGS sequence"/>
</dbReference>
<dbReference type="OMA" id="WDACEDI"/>
<organism evidence="1 2">
    <name type="scientific">Coprinopsis cinerea (strain Okayama-7 / 130 / ATCC MYA-4618 / FGSC 9003)</name>
    <name type="common">Inky cap fungus</name>
    <name type="synonym">Hormographiella aspergillata</name>
    <dbReference type="NCBI Taxonomy" id="240176"/>
    <lineage>
        <taxon>Eukaryota</taxon>
        <taxon>Fungi</taxon>
        <taxon>Dikarya</taxon>
        <taxon>Basidiomycota</taxon>
        <taxon>Agaricomycotina</taxon>
        <taxon>Agaricomycetes</taxon>
        <taxon>Agaricomycetidae</taxon>
        <taxon>Agaricales</taxon>
        <taxon>Agaricineae</taxon>
        <taxon>Psathyrellaceae</taxon>
        <taxon>Coprinopsis</taxon>
    </lineage>
</organism>
<reference evidence="1 2" key="1">
    <citation type="journal article" date="2010" name="Proc. Natl. Acad. Sci. U.S.A.">
        <title>Insights into evolution of multicellular fungi from the assembled chromosomes of the mushroom Coprinopsis cinerea (Coprinus cinereus).</title>
        <authorList>
            <person name="Stajich J.E."/>
            <person name="Wilke S.K."/>
            <person name="Ahren D."/>
            <person name="Au C.H."/>
            <person name="Birren B.W."/>
            <person name="Borodovsky M."/>
            <person name="Burns C."/>
            <person name="Canback B."/>
            <person name="Casselton L.A."/>
            <person name="Cheng C.K."/>
            <person name="Deng J."/>
            <person name="Dietrich F.S."/>
            <person name="Fargo D.C."/>
            <person name="Farman M.L."/>
            <person name="Gathman A.C."/>
            <person name="Goldberg J."/>
            <person name="Guigo R."/>
            <person name="Hoegger P.J."/>
            <person name="Hooker J.B."/>
            <person name="Huggins A."/>
            <person name="James T.Y."/>
            <person name="Kamada T."/>
            <person name="Kilaru S."/>
            <person name="Kodira C."/>
            <person name="Kues U."/>
            <person name="Kupfer D."/>
            <person name="Kwan H.S."/>
            <person name="Lomsadze A."/>
            <person name="Li W."/>
            <person name="Lilly W.W."/>
            <person name="Ma L.J."/>
            <person name="Mackey A.J."/>
            <person name="Manning G."/>
            <person name="Martin F."/>
            <person name="Muraguchi H."/>
            <person name="Natvig D.O."/>
            <person name="Palmerini H."/>
            <person name="Ramesh M.A."/>
            <person name="Rehmeyer C.J."/>
            <person name="Roe B.A."/>
            <person name="Shenoy N."/>
            <person name="Stanke M."/>
            <person name="Ter-Hovhannisyan V."/>
            <person name="Tunlid A."/>
            <person name="Velagapudi R."/>
            <person name="Vision T.J."/>
            <person name="Zeng Q."/>
            <person name="Zolan M.E."/>
            <person name="Pukkila P.J."/>
        </authorList>
    </citation>
    <scope>NUCLEOTIDE SEQUENCE [LARGE SCALE GENOMIC DNA]</scope>
    <source>
        <strain evidence="2">Okayama-7 / 130 / ATCC MYA-4618 / FGSC 9003</strain>
    </source>
</reference>
<dbReference type="RefSeq" id="XP_001835642.2">
    <property type="nucleotide sequence ID" value="XM_001835590.2"/>
</dbReference>
<dbReference type="VEuPathDB" id="FungiDB:CC1G_03424"/>
<name>A8NQP1_COPC7</name>
<keyword evidence="2" id="KW-1185">Reference proteome</keyword>
<proteinExistence type="predicted"/>
<sequence>MLPVLDIHVVGRARRLSDASFSSSSEAESLASASPSPSTSYTNLLSTKSDELKRIFKAHKNLIVSPDRKSPVSPSIRLSFPILPSVTKEDNIWQHREAGSLLMEDELNPDAQTFVPQDDLKPGFKCSEQAPTPTQDDFRSIDIAWLQRLSPELEEQLRKYPTPPGLSLPVPIYNPAPLPLPKAQWFAAFAEGLNSQDPLTFERQAHLVASSCFWTDQDVEDLVVELVLRIYVNSEDSNDNVAFFAHCLFQAFVSVSGPIGGQAFLLQLRQHTLNIFVSSLDPASLIYTSRPENLYARVNGALSLALFIADLFEHGLLLQNHIMACLRRLFEGPVAVEEHVVAIGYLVTRAGSGLWEPSFPLEDNPIPSFLARFNDLAGRVQYSLLEWEASM</sequence>
<dbReference type="EMBL" id="AACS02000008">
    <property type="protein sequence ID" value="EAU86213.2"/>
    <property type="molecule type" value="Genomic_DNA"/>
</dbReference>
<evidence type="ECO:0000313" key="1">
    <source>
        <dbReference type="EMBL" id="EAU86213.2"/>
    </source>
</evidence>
<gene>
    <name evidence="1" type="ORF">CC1G_03424</name>
</gene>
<dbReference type="AlphaFoldDB" id="A8NQP1"/>
<accession>A8NQP1</accession>
<dbReference type="OrthoDB" id="2964835at2759"/>
<comment type="caution">
    <text evidence="1">The sequence shown here is derived from an EMBL/GenBank/DDBJ whole genome shotgun (WGS) entry which is preliminary data.</text>
</comment>